<feature type="transmembrane region" description="Helical" evidence="1">
    <location>
        <begin position="30"/>
        <end position="56"/>
    </location>
</feature>
<keyword evidence="1" id="KW-1133">Transmembrane helix</keyword>
<keyword evidence="1" id="KW-0812">Transmembrane</keyword>
<organism evidence="2 3">
    <name type="scientific">Zea mays</name>
    <name type="common">Maize</name>
    <dbReference type="NCBI Taxonomy" id="4577"/>
    <lineage>
        <taxon>Eukaryota</taxon>
        <taxon>Viridiplantae</taxon>
        <taxon>Streptophyta</taxon>
        <taxon>Embryophyta</taxon>
        <taxon>Tracheophyta</taxon>
        <taxon>Spermatophyta</taxon>
        <taxon>Magnoliopsida</taxon>
        <taxon>Liliopsida</taxon>
        <taxon>Poales</taxon>
        <taxon>Poaceae</taxon>
        <taxon>PACMAD clade</taxon>
        <taxon>Panicoideae</taxon>
        <taxon>Andropogonodae</taxon>
        <taxon>Andropogoneae</taxon>
        <taxon>Tripsacinae</taxon>
        <taxon>Zea</taxon>
    </lineage>
</organism>
<keyword evidence="1" id="KW-0472">Membrane</keyword>
<evidence type="ECO:0000313" key="3">
    <source>
        <dbReference type="Proteomes" id="UP000007305"/>
    </source>
</evidence>
<keyword evidence="3" id="KW-1185">Reference proteome</keyword>
<dbReference type="EnsemblPlants" id="Zm00001eb196800_T001">
    <property type="protein sequence ID" value="Zm00001eb196800_P001"/>
    <property type="gene ID" value="Zm00001eb196800"/>
</dbReference>
<dbReference type="Proteomes" id="UP000007305">
    <property type="component" value="Chromosome 4"/>
</dbReference>
<dbReference type="InParanoid" id="A0A804NZ02"/>
<evidence type="ECO:0000313" key="2">
    <source>
        <dbReference type="EnsemblPlants" id="Zm00001eb196800_P001"/>
    </source>
</evidence>
<name>A0A804NZ02_MAIZE</name>
<evidence type="ECO:0000256" key="1">
    <source>
        <dbReference type="SAM" id="Phobius"/>
    </source>
</evidence>
<reference evidence="2" key="3">
    <citation type="submission" date="2021-05" db="UniProtKB">
        <authorList>
            <consortium name="EnsemblPlants"/>
        </authorList>
    </citation>
    <scope>IDENTIFICATION</scope>
    <source>
        <strain evidence="2">cv. B73</strain>
    </source>
</reference>
<accession>A0A804NZ02</accession>
<proteinExistence type="predicted"/>
<reference evidence="3" key="1">
    <citation type="journal article" date="2009" name="Science">
        <title>The B73 maize genome: complexity, diversity, and dynamics.</title>
        <authorList>
            <person name="Schnable P.S."/>
            <person name="Ware D."/>
            <person name="Fulton R.S."/>
            <person name="Stein J.C."/>
            <person name="Wei F."/>
            <person name="Pasternak S."/>
            <person name="Liang C."/>
            <person name="Zhang J."/>
            <person name="Fulton L."/>
            <person name="Graves T.A."/>
            <person name="Minx P."/>
            <person name="Reily A.D."/>
            <person name="Courtney L."/>
            <person name="Kruchowski S.S."/>
            <person name="Tomlinson C."/>
            <person name="Strong C."/>
            <person name="Delehaunty K."/>
            <person name="Fronick C."/>
            <person name="Courtney B."/>
            <person name="Rock S.M."/>
            <person name="Belter E."/>
            <person name="Du F."/>
            <person name="Kim K."/>
            <person name="Abbott R.M."/>
            <person name="Cotton M."/>
            <person name="Levy A."/>
            <person name="Marchetto P."/>
            <person name="Ochoa K."/>
            <person name="Jackson S.M."/>
            <person name="Gillam B."/>
            <person name="Chen W."/>
            <person name="Yan L."/>
            <person name="Higginbotham J."/>
            <person name="Cardenas M."/>
            <person name="Waligorski J."/>
            <person name="Applebaum E."/>
            <person name="Phelps L."/>
            <person name="Falcone J."/>
            <person name="Kanchi K."/>
            <person name="Thane T."/>
            <person name="Scimone A."/>
            <person name="Thane N."/>
            <person name="Henke J."/>
            <person name="Wang T."/>
            <person name="Ruppert J."/>
            <person name="Shah N."/>
            <person name="Rotter K."/>
            <person name="Hodges J."/>
            <person name="Ingenthron E."/>
            <person name="Cordes M."/>
            <person name="Kohlberg S."/>
            <person name="Sgro J."/>
            <person name="Delgado B."/>
            <person name="Mead K."/>
            <person name="Chinwalla A."/>
            <person name="Leonard S."/>
            <person name="Crouse K."/>
            <person name="Collura K."/>
            <person name="Kudrna D."/>
            <person name="Currie J."/>
            <person name="He R."/>
            <person name="Angelova A."/>
            <person name="Rajasekar S."/>
            <person name="Mueller T."/>
            <person name="Lomeli R."/>
            <person name="Scara G."/>
            <person name="Ko A."/>
            <person name="Delaney K."/>
            <person name="Wissotski M."/>
            <person name="Lopez G."/>
            <person name="Campos D."/>
            <person name="Braidotti M."/>
            <person name="Ashley E."/>
            <person name="Golser W."/>
            <person name="Kim H."/>
            <person name="Lee S."/>
            <person name="Lin J."/>
            <person name="Dujmic Z."/>
            <person name="Kim W."/>
            <person name="Talag J."/>
            <person name="Zuccolo A."/>
            <person name="Fan C."/>
            <person name="Sebastian A."/>
            <person name="Kramer M."/>
            <person name="Spiegel L."/>
            <person name="Nascimento L."/>
            <person name="Zutavern T."/>
            <person name="Miller B."/>
            <person name="Ambroise C."/>
            <person name="Muller S."/>
            <person name="Spooner W."/>
            <person name="Narechania A."/>
            <person name="Ren L."/>
            <person name="Wei S."/>
            <person name="Kumari S."/>
            <person name="Faga B."/>
            <person name="Levy M.J."/>
            <person name="McMahan L."/>
            <person name="Van Buren P."/>
            <person name="Vaughn M.W."/>
            <person name="Ying K."/>
            <person name="Yeh C.-T."/>
            <person name="Emrich S.J."/>
            <person name="Jia Y."/>
            <person name="Kalyanaraman A."/>
            <person name="Hsia A.-P."/>
            <person name="Barbazuk W.B."/>
            <person name="Baucom R.S."/>
            <person name="Brutnell T.P."/>
            <person name="Carpita N.C."/>
            <person name="Chaparro C."/>
            <person name="Chia J.-M."/>
            <person name="Deragon J.-M."/>
            <person name="Estill J.C."/>
            <person name="Fu Y."/>
            <person name="Jeddeloh J.A."/>
            <person name="Han Y."/>
            <person name="Lee H."/>
            <person name="Li P."/>
            <person name="Lisch D.R."/>
            <person name="Liu S."/>
            <person name="Liu Z."/>
            <person name="Nagel D.H."/>
            <person name="McCann M.C."/>
            <person name="SanMiguel P."/>
            <person name="Myers A.M."/>
            <person name="Nettleton D."/>
            <person name="Nguyen J."/>
            <person name="Penning B.W."/>
            <person name="Ponnala L."/>
            <person name="Schneider K.L."/>
            <person name="Schwartz D.C."/>
            <person name="Sharma A."/>
            <person name="Soderlund C."/>
            <person name="Springer N.M."/>
            <person name="Sun Q."/>
            <person name="Wang H."/>
            <person name="Waterman M."/>
            <person name="Westerman R."/>
            <person name="Wolfgruber T.K."/>
            <person name="Yang L."/>
            <person name="Yu Y."/>
            <person name="Zhang L."/>
            <person name="Zhou S."/>
            <person name="Zhu Q."/>
            <person name="Bennetzen J.L."/>
            <person name="Dawe R.K."/>
            <person name="Jiang J."/>
            <person name="Jiang N."/>
            <person name="Presting G.G."/>
            <person name="Wessler S.R."/>
            <person name="Aluru S."/>
            <person name="Martienssen R.A."/>
            <person name="Clifton S.W."/>
            <person name="McCombie W.R."/>
            <person name="Wing R.A."/>
            <person name="Wilson R.K."/>
        </authorList>
    </citation>
    <scope>NUCLEOTIDE SEQUENCE [LARGE SCALE GENOMIC DNA]</scope>
    <source>
        <strain evidence="3">cv. B73</strain>
    </source>
</reference>
<dbReference type="Gramene" id="Zm00001eb196800_T001">
    <property type="protein sequence ID" value="Zm00001eb196800_P001"/>
    <property type="gene ID" value="Zm00001eb196800"/>
</dbReference>
<reference evidence="2" key="2">
    <citation type="submission" date="2019-07" db="EMBL/GenBank/DDBJ databases">
        <authorList>
            <person name="Seetharam A."/>
            <person name="Woodhouse M."/>
            <person name="Cannon E."/>
        </authorList>
    </citation>
    <scope>NUCLEOTIDE SEQUENCE [LARGE SCALE GENOMIC DNA]</scope>
    <source>
        <strain evidence="2">cv. B73</strain>
    </source>
</reference>
<protein>
    <submittedName>
        <fullName evidence="2">Uncharacterized protein</fullName>
    </submittedName>
</protein>
<sequence length="90" mass="9633">MVYEADDRKVGYFKVRKPPARPGVSLSSGVAAATTALSLVLVGLAAAGACIGYQIWERRKRGRAGMEQELVPVPYKDLKSMDSSNNSFGA</sequence>
<dbReference type="AlphaFoldDB" id="A0A804NZ02"/>